<dbReference type="Proteomes" id="UP000078292">
    <property type="component" value="Unassembled WGS sequence"/>
</dbReference>
<dbReference type="InterPro" id="IPR001584">
    <property type="entry name" value="Integrase_cat-core"/>
</dbReference>
<dbReference type="InterPro" id="IPR048020">
    <property type="entry name" value="Transpos_IS3"/>
</dbReference>
<dbReference type="Pfam" id="PF13276">
    <property type="entry name" value="HTH_21"/>
    <property type="match status" value="1"/>
</dbReference>
<dbReference type="SUPFAM" id="SSF53098">
    <property type="entry name" value="Ribonuclease H-like"/>
    <property type="match status" value="1"/>
</dbReference>
<dbReference type="InterPro" id="IPR025948">
    <property type="entry name" value="HTH-like_dom"/>
</dbReference>
<sequence>MCRVLQVSRASFYRWRQPKQPSGRQVRHQQLVAAVKAEYEDAEGMAGRRQLTRLLNTKGIEVSESTVGAIMRAHDLRAIRTMAWKQTTVQDPQARTEHIDNHMIDDHGDRDFSSETPGTRLVGDITYLKTGQGWLYLATVIDLCTGMVIGWHTANHMRTDLCIGALAMARDQGYLHPDQAIYHTDRGVQFTSAKFQAWCAANGVTQSMGRTGVCWDNSVAENWFSHFKTEFYYHHRFATHREAEAAIMGYIESWYNRRRPNERTGGHPPMHAWINYQSCDQELLAA</sequence>
<proteinExistence type="predicted"/>
<dbReference type="GO" id="GO:0003676">
    <property type="term" value="F:nucleic acid binding"/>
    <property type="evidence" value="ECO:0007669"/>
    <property type="project" value="InterPro"/>
</dbReference>
<dbReference type="Gene3D" id="3.30.420.10">
    <property type="entry name" value="Ribonuclease H-like superfamily/Ribonuclease H"/>
    <property type="match status" value="1"/>
</dbReference>
<dbReference type="GO" id="GO:0015074">
    <property type="term" value="P:DNA integration"/>
    <property type="evidence" value="ECO:0007669"/>
    <property type="project" value="InterPro"/>
</dbReference>
<dbReference type="PROSITE" id="PS50994">
    <property type="entry name" value="INTEGRASE"/>
    <property type="match status" value="1"/>
</dbReference>
<gene>
    <name evidence="3" type="ORF">A6F49_07000</name>
</gene>
<evidence type="ECO:0000313" key="4">
    <source>
        <dbReference type="Proteomes" id="UP000078292"/>
    </source>
</evidence>
<evidence type="ECO:0000313" key="3">
    <source>
        <dbReference type="EMBL" id="OAV62471.1"/>
    </source>
</evidence>
<dbReference type="InterPro" id="IPR036397">
    <property type="entry name" value="RNaseH_sf"/>
</dbReference>
<reference evidence="3 4" key="1">
    <citation type="submission" date="2016-04" db="EMBL/GenBank/DDBJ databases">
        <title>First whole genome shotgun sequence of the bacterium Enteractinococcus sp. strain UASWS1574.</title>
        <authorList>
            <person name="Crovadore J."/>
            <person name="Chablais R."/>
            <person name="Lefort F."/>
        </authorList>
    </citation>
    <scope>NUCLEOTIDE SEQUENCE [LARGE SCALE GENOMIC DNA]</scope>
    <source>
        <strain evidence="3 4">UASWS1574</strain>
    </source>
</reference>
<protein>
    <submittedName>
        <fullName evidence="3">Transposase</fullName>
    </submittedName>
</protein>
<dbReference type="AlphaFoldDB" id="A0A1B7M1M3"/>
<accession>A0A1B7M1M3</accession>
<dbReference type="EMBL" id="LXEY01000012">
    <property type="protein sequence ID" value="OAV62471.1"/>
    <property type="molecule type" value="Genomic_DNA"/>
</dbReference>
<evidence type="ECO:0000256" key="1">
    <source>
        <dbReference type="ARBA" id="ARBA00002286"/>
    </source>
</evidence>
<comment type="caution">
    <text evidence="3">The sequence shown here is derived from an EMBL/GenBank/DDBJ whole genome shotgun (WGS) entry which is preliminary data.</text>
</comment>
<name>A0A1B7M1M3_9MICC</name>
<dbReference type="InterPro" id="IPR050900">
    <property type="entry name" value="Transposase_IS3/IS150/IS904"/>
</dbReference>
<keyword evidence="4" id="KW-1185">Reference proteome</keyword>
<dbReference type="PANTHER" id="PTHR46889">
    <property type="entry name" value="TRANSPOSASE INSF FOR INSERTION SEQUENCE IS3B-RELATED"/>
    <property type="match status" value="1"/>
</dbReference>
<dbReference type="NCBIfam" id="NF033516">
    <property type="entry name" value="transpos_IS3"/>
    <property type="match status" value="1"/>
</dbReference>
<dbReference type="STRING" id="1837282.A6F49_07000"/>
<dbReference type="PANTHER" id="PTHR46889:SF4">
    <property type="entry name" value="TRANSPOSASE INSO FOR INSERTION SEQUENCE ELEMENT IS911B-RELATED"/>
    <property type="match status" value="1"/>
</dbReference>
<comment type="function">
    <text evidence="1">Involved in the transposition of the insertion sequence.</text>
</comment>
<feature type="domain" description="Integrase catalytic" evidence="2">
    <location>
        <begin position="113"/>
        <end position="277"/>
    </location>
</feature>
<dbReference type="Pfam" id="PF00665">
    <property type="entry name" value="rve"/>
    <property type="match status" value="1"/>
</dbReference>
<organism evidence="3 4">
    <name type="scientific">Enteractinococcus helveticum</name>
    <dbReference type="NCBI Taxonomy" id="1837282"/>
    <lineage>
        <taxon>Bacteria</taxon>
        <taxon>Bacillati</taxon>
        <taxon>Actinomycetota</taxon>
        <taxon>Actinomycetes</taxon>
        <taxon>Micrococcales</taxon>
        <taxon>Micrococcaceae</taxon>
    </lineage>
</organism>
<evidence type="ECO:0000259" key="2">
    <source>
        <dbReference type="PROSITE" id="PS50994"/>
    </source>
</evidence>
<dbReference type="Pfam" id="PF13333">
    <property type="entry name" value="rve_2"/>
    <property type="match status" value="1"/>
</dbReference>
<dbReference type="InterPro" id="IPR012337">
    <property type="entry name" value="RNaseH-like_sf"/>
</dbReference>